<dbReference type="Proteomes" id="UP000640052">
    <property type="component" value="Unassembled WGS sequence"/>
</dbReference>
<comment type="caution">
    <text evidence="1">The sequence shown here is derived from an EMBL/GenBank/DDBJ whole genome shotgun (WGS) entry which is preliminary data.</text>
</comment>
<dbReference type="InterPro" id="IPR010982">
    <property type="entry name" value="Lambda_DNA-bd_dom_sf"/>
</dbReference>
<keyword evidence="2" id="KW-1185">Reference proteome</keyword>
<evidence type="ECO:0000313" key="2">
    <source>
        <dbReference type="Proteomes" id="UP000640052"/>
    </source>
</evidence>
<organism evidence="1 2">
    <name type="scientific">Acrocarpospora phusangensis</name>
    <dbReference type="NCBI Taxonomy" id="1070424"/>
    <lineage>
        <taxon>Bacteria</taxon>
        <taxon>Bacillati</taxon>
        <taxon>Actinomycetota</taxon>
        <taxon>Actinomycetes</taxon>
        <taxon>Streptosporangiales</taxon>
        <taxon>Streptosporangiaceae</taxon>
        <taxon>Acrocarpospora</taxon>
    </lineage>
</organism>
<dbReference type="RefSeq" id="WP_204042713.1">
    <property type="nucleotide sequence ID" value="NZ_BOOA01000035.1"/>
</dbReference>
<protein>
    <submittedName>
        <fullName evidence="1">Uncharacterized protein</fullName>
    </submittedName>
</protein>
<proteinExistence type="predicted"/>
<dbReference type="SUPFAM" id="SSF47413">
    <property type="entry name" value="lambda repressor-like DNA-binding domains"/>
    <property type="match status" value="1"/>
</dbReference>
<dbReference type="GO" id="GO:0003677">
    <property type="term" value="F:DNA binding"/>
    <property type="evidence" value="ECO:0007669"/>
    <property type="project" value="InterPro"/>
</dbReference>
<dbReference type="Gene3D" id="1.10.260.40">
    <property type="entry name" value="lambda repressor-like DNA-binding domains"/>
    <property type="match status" value="1"/>
</dbReference>
<dbReference type="EMBL" id="BOOA01000035">
    <property type="protein sequence ID" value="GIH26017.1"/>
    <property type="molecule type" value="Genomic_DNA"/>
</dbReference>
<name>A0A919QBS9_9ACTN</name>
<sequence length="168" mass="18395">MAEQMTDTQKRRRGRGRAPIPLGRRVHHVVVTLDRRTAELGMPSIQVAPLLGVAPTTLSSWRTGTHSPPYLETCTWADLVGLRLAVVLGAEVLAEGPEVVARLRELRQKLGLPTAEVAARRRIAPTKVTHLERTATTIPPQLITIDAQITALGLRLTVLNGRDKREAS</sequence>
<accession>A0A919QBS9</accession>
<reference evidence="1" key="1">
    <citation type="submission" date="2021-01" db="EMBL/GenBank/DDBJ databases">
        <title>Whole genome shotgun sequence of Acrocarpospora phusangensis NBRC 108782.</title>
        <authorList>
            <person name="Komaki H."/>
            <person name="Tamura T."/>
        </authorList>
    </citation>
    <scope>NUCLEOTIDE SEQUENCE</scope>
    <source>
        <strain evidence="1">NBRC 108782</strain>
    </source>
</reference>
<dbReference type="AlphaFoldDB" id="A0A919QBS9"/>
<evidence type="ECO:0000313" key="1">
    <source>
        <dbReference type="EMBL" id="GIH26017.1"/>
    </source>
</evidence>
<gene>
    <name evidence="1" type="ORF">Aph01nite_43270</name>
</gene>